<reference evidence="1 2" key="1">
    <citation type="submission" date="2018-10" db="EMBL/GenBank/DDBJ databases">
        <title>Lactobacillus sp. R7 and Lactobacillus sp. R19 isolated from fermented mustard green product of Taiwan.</title>
        <authorList>
            <person name="Lin S.-T."/>
        </authorList>
    </citation>
    <scope>NUCLEOTIDE SEQUENCE [LARGE SCALE GENOMIC DNA]</scope>
    <source>
        <strain evidence="1 2">BCRC 81129</strain>
    </source>
</reference>
<gene>
    <name evidence="1" type="ORF">EGT51_08100</name>
</gene>
<dbReference type="Gene3D" id="3.90.550.20">
    <property type="match status" value="1"/>
</dbReference>
<keyword evidence="2" id="KW-1185">Reference proteome</keyword>
<sequence>MRKIVVIFECFGVIKGIKYILVKTLGLVMRLFFKVSGRRDWLARKLKRIAAVTDTMVEDYIYNKYKGIYDMYDSCVDNGEIPVKKIIWTAWLQGEGDLPRAVQESFNSMIRNSGSYQVVVITLENVGNYLNVEESIIEKFRLGKLSAAHFTDYIRVCLLKEYGGIWLDATQYLIRPFSDTIWDEDLLLWNSVRDVTGKNLYSSIPFVEKFNNSFLVGKKDGLFYQFAVDITEKILLDPIIEIDYFANFKGYFSGFKHITTLRDQWEQMGVINPYGLITRQTWNSQINERLKGIIHDPQNLFFMLTYKKQWRRSVKGKMTVQEYIVEEFR</sequence>
<dbReference type="Proteomes" id="UP000297348">
    <property type="component" value="Unassembled WGS sequence"/>
</dbReference>
<evidence type="ECO:0000313" key="2">
    <source>
        <dbReference type="Proteomes" id="UP000297348"/>
    </source>
</evidence>
<evidence type="ECO:0000313" key="1">
    <source>
        <dbReference type="EMBL" id="TGD18605.1"/>
    </source>
</evidence>
<name>A0A4Z0JAV7_9LACO</name>
<dbReference type="AlphaFoldDB" id="A0A4Z0JAV7"/>
<protein>
    <submittedName>
        <fullName evidence="1">Methanolan biosynthesis protein EpsI</fullName>
    </submittedName>
</protein>
<dbReference type="GO" id="GO:0016757">
    <property type="term" value="F:glycosyltransferase activity"/>
    <property type="evidence" value="ECO:0007669"/>
    <property type="project" value="InterPro"/>
</dbReference>
<dbReference type="Pfam" id="PF05704">
    <property type="entry name" value="Caps_synth"/>
    <property type="match status" value="1"/>
</dbReference>
<dbReference type="InterPro" id="IPR029044">
    <property type="entry name" value="Nucleotide-diphossugar_trans"/>
</dbReference>
<organism evidence="1 2">
    <name type="scientific">Levilactobacillus suantsaiihabitans</name>
    <dbReference type="NCBI Taxonomy" id="2487722"/>
    <lineage>
        <taxon>Bacteria</taxon>
        <taxon>Bacillati</taxon>
        <taxon>Bacillota</taxon>
        <taxon>Bacilli</taxon>
        <taxon>Lactobacillales</taxon>
        <taxon>Lactobacillaceae</taxon>
        <taxon>Levilactobacillus</taxon>
    </lineage>
</organism>
<dbReference type="EMBL" id="RKLX01000011">
    <property type="protein sequence ID" value="TGD18605.1"/>
    <property type="molecule type" value="Genomic_DNA"/>
</dbReference>
<comment type="caution">
    <text evidence="1">The sequence shown here is derived from an EMBL/GenBank/DDBJ whole genome shotgun (WGS) entry which is preliminary data.</text>
</comment>
<proteinExistence type="predicted"/>
<accession>A0A4Z0JAV7</accession>
<dbReference type="InterPro" id="IPR008441">
    <property type="entry name" value="AfumC-like_glycosyl_Trfase"/>
</dbReference>
<dbReference type="SUPFAM" id="SSF53448">
    <property type="entry name" value="Nucleotide-diphospho-sugar transferases"/>
    <property type="match status" value="1"/>
</dbReference>
<dbReference type="RefSeq" id="WP_135368195.1">
    <property type="nucleotide sequence ID" value="NZ_RKLX01000011.1"/>
</dbReference>
<dbReference type="OrthoDB" id="9802881at2"/>